<reference evidence="3" key="1">
    <citation type="submission" date="2022-11" db="UniProtKB">
        <authorList>
            <consortium name="WormBaseParasite"/>
        </authorList>
    </citation>
    <scope>IDENTIFICATION</scope>
</reference>
<feature type="region of interest" description="Disordered" evidence="1">
    <location>
        <begin position="53"/>
        <end position="82"/>
    </location>
</feature>
<feature type="compositionally biased region" description="Basic and acidic residues" evidence="1">
    <location>
        <begin position="1"/>
        <end position="15"/>
    </location>
</feature>
<organism evidence="2 3">
    <name type="scientific">Plectus sambesii</name>
    <dbReference type="NCBI Taxonomy" id="2011161"/>
    <lineage>
        <taxon>Eukaryota</taxon>
        <taxon>Metazoa</taxon>
        <taxon>Ecdysozoa</taxon>
        <taxon>Nematoda</taxon>
        <taxon>Chromadorea</taxon>
        <taxon>Plectida</taxon>
        <taxon>Plectina</taxon>
        <taxon>Plectoidea</taxon>
        <taxon>Plectidae</taxon>
        <taxon>Plectus</taxon>
    </lineage>
</organism>
<sequence length="121" mass="13774">MSRGRADAGKDAERPGKKRRKARRQRPETLAELTQTVRGTKWRAYFDRRCRQIPTKHRPFSSSHKRAHPGHLIDPRDNQKKPLTALPTLTTAARSIPLEPFATFATSICTRGTDTDAMFYG</sequence>
<dbReference type="WBParaSite" id="PSAMB.scaffold3395size18444.g21355.t1">
    <property type="protein sequence ID" value="PSAMB.scaffold3395size18444.g21355.t1"/>
    <property type="gene ID" value="PSAMB.scaffold3395size18444.g21355"/>
</dbReference>
<keyword evidence="2" id="KW-1185">Reference proteome</keyword>
<accession>A0A914W7M9</accession>
<evidence type="ECO:0000313" key="2">
    <source>
        <dbReference type="Proteomes" id="UP000887566"/>
    </source>
</evidence>
<feature type="compositionally biased region" description="Basic residues" evidence="1">
    <location>
        <begin position="54"/>
        <end position="69"/>
    </location>
</feature>
<dbReference type="Proteomes" id="UP000887566">
    <property type="component" value="Unplaced"/>
</dbReference>
<feature type="region of interest" description="Disordered" evidence="1">
    <location>
        <begin position="1"/>
        <end position="31"/>
    </location>
</feature>
<protein>
    <submittedName>
        <fullName evidence="3">Uncharacterized protein</fullName>
    </submittedName>
</protein>
<evidence type="ECO:0000313" key="3">
    <source>
        <dbReference type="WBParaSite" id="PSAMB.scaffold3395size18444.g21355.t1"/>
    </source>
</evidence>
<name>A0A914W7M9_9BILA</name>
<proteinExistence type="predicted"/>
<feature type="compositionally biased region" description="Basic and acidic residues" evidence="1">
    <location>
        <begin position="71"/>
        <end position="80"/>
    </location>
</feature>
<evidence type="ECO:0000256" key="1">
    <source>
        <dbReference type="SAM" id="MobiDB-lite"/>
    </source>
</evidence>
<dbReference type="AlphaFoldDB" id="A0A914W7M9"/>